<name>A0A0F6YKI3_9BACT</name>
<dbReference type="Pfam" id="PF01026">
    <property type="entry name" value="TatD_DNase"/>
    <property type="match status" value="1"/>
</dbReference>
<dbReference type="EMBL" id="CP011125">
    <property type="protein sequence ID" value="AKF09188.1"/>
    <property type="molecule type" value="Genomic_DNA"/>
</dbReference>
<reference evidence="2 3" key="1">
    <citation type="submission" date="2015-03" db="EMBL/GenBank/DDBJ databases">
        <title>Genome assembly of Sandaracinus amylolyticus DSM 53668.</title>
        <authorList>
            <person name="Sharma G."/>
            <person name="Subramanian S."/>
        </authorList>
    </citation>
    <scope>NUCLEOTIDE SEQUENCE [LARGE SCALE GENOMIC DNA]</scope>
    <source>
        <strain evidence="2 3">DSM 53668</strain>
    </source>
</reference>
<gene>
    <name evidence="2" type="ORF">DB32_006337</name>
</gene>
<feature type="binding site" evidence="1">
    <location>
        <position position="114"/>
    </location>
    <ligand>
        <name>a divalent metal cation</name>
        <dbReference type="ChEBI" id="CHEBI:60240"/>
        <label>1</label>
    </ligand>
</feature>
<dbReference type="KEGG" id="samy:DB32_006337"/>
<sequence>MGLFDVHAHLTHPELAPRVDDVIANARAAGVTTIVSNGLNPTDNEAVRALAARFPGGGGAPIVKPAFGFYPVDTVLREMEAMGVDYPRDVPPVSAEEGVAWVRDHAREAFAIGEIGLDGYWVPEALWDAQEKVFRALVAIALEHDKPIIIHTRKRERRALEILDEMGAKRVDWHCFGGRVKLAREIADRGHWLSIPANARRNEAFTRMLETLPRDKVLLETDCPYLAPEPGQRSEPAHVAGTAAFAAELWKCSEDEVRARMSDNFAALFGAAP</sequence>
<dbReference type="Proteomes" id="UP000034883">
    <property type="component" value="Chromosome"/>
</dbReference>
<dbReference type="PANTHER" id="PTHR46124">
    <property type="entry name" value="D-AMINOACYL-TRNA DEACYLASE"/>
    <property type="match status" value="1"/>
</dbReference>
<dbReference type="PANTHER" id="PTHR46124:SF2">
    <property type="entry name" value="D-AMINOACYL-TRNA DEACYLASE"/>
    <property type="match status" value="1"/>
</dbReference>
<dbReference type="OrthoDB" id="9810005at2"/>
<feature type="binding site" evidence="1">
    <location>
        <position position="9"/>
    </location>
    <ligand>
        <name>a divalent metal cation</name>
        <dbReference type="ChEBI" id="CHEBI:60240"/>
        <label>1</label>
    </ligand>
</feature>
<proteinExistence type="predicted"/>
<dbReference type="GO" id="GO:0046872">
    <property type="term" value="F:metal ion binding"/>
    <property type="evidence" value="ECO:0007669"/>
    <property type="project" value="UniProtKB-KW"/>
</dbReference>
<dbReference type="RefSeq" id="WP_053236260.1">
    <property type="nucleotide sequence ID" value="NZ_CP011125.1"/>
</dbReference>
<dbReference type="CDD" id="cd01310">
    <property type="entry name" value="TatD_DNAse"/>
    <property type="match status" value="1"/>
</dbReference>
<organism evidence="2 3">
    <name type="scientific">Sandaracinus amylolyticus</name>
    <dbReference type="NCBI Taxonomy" id="927083"/>
    <lineage>
        <taxon>Bacteria</taxon>
        <taxon>Pseudomonadati</taxon>
        <taxon>Myxococcota</taxon>
        <taxon>Polyangia</taxon>
        <taxon>Polyangiales</taxon>
        <taxon>Sandaracinaceae</taxon>
        <taxon>Sandaracinus</taxon>
    </lineage>
</organism>
<evidence type="ECO:0000313" key="2">
    <source>
        <dbReference type="EMBL" id="AKF09188.1"/>
    </source>
</evidence>
<dbReference type="STRING" id="927083.DB32_006337"/>
<accession>A0A0F6YKI3</accession>
<feature type="binding site" evidence="1">
    <location>
        <position position="151"/>
    </location>
    <ligand>
        <name>a divalent metal cation</name>
        <dbReference type="ChEBI" id="CHEBI:60240"/>
        <label>2</label>
    </ligand>
</feature>
<feature type="binding site" evidence="1">
    <location>
        <position position="222"/>
    </location>
    <ligand>
        <name>a divalent metal cation</name>
        <dbReference type="ChEBI" id="CHEBI:60240"/>
        <label>1</label>
    </ligand>
</feature>
<feature type="binding site" evidence="1">
    <location>
        <position position="7"/>
    </location>
    <ligand>
        <name>a divalent metal cation</name>
        <dbReference type="ChEBI" id="CHEBI:60240"/>
        <label>1</label>
    </ligand>
</feature>
<dbReference type="InterPro" id="IPR001130">
    <property type="entry name" value="TatD-like"/>
</dbReference>
<dbReference type="GO" id="GO:0005829">
    <property type="term" value="C:cytosol"/>
    <property type="evidence" value="ECO:0007669"/>
    <property type="project" value="TreeGrafter"/>
</dbReference>
<dbReference type="AlphaFoldDB" id="A0A0F6YKI3"/>
<dbReference type="PIRSF" id="PIRSF005902">
    <property type="entry name" value="DNase_TatD"/>
    <property type="match status" value="1"/>
</dbReference>
<dbReference type="InterPro" id="IPR032466">
    <property type="entry name" value="Metal_Hydrolase"/>
</dbReference>
<evidence type="ECO:0000256" key="1">
    <source>
        <dbReference type="PIRSR" id="PIRSR005902-1"/>
    </source>
</evidence>
<dbReference type="SUPFAM" id="SSF51556">
    <property type="entry name" value="Metallo-dependent hydrolases"/>
    <property type="match status" value="1"/>
</dbReference>
<keyword evidence="3" id="KW-1185">Reference proteome</keyword>
<feature type="binding site" evidence="1">
    <location>
        <position position="174"/>
    </location>
    <ligand>
        <name>a divalent metal cation</name>
        <dbReference type="ChEBI" id="CHEBI:60240"/>
        <label>2</label>
    </ligand>
</feature>
<evidence type="ECO:0000313" key="3">
    <source>
        <dbReference type="Proteomes" id="UP000034883"/>
    </source>
</evidence>
<dbReference type="GO" id="GO:0016788">
    <property type="term" value="F:hydrolase activity, acting on ester bonds"/>
    <property type="evidence" value="ECO:0007669"/>
    <property type="project" value="InterPro"/>
</dbReference>
<keyword evidence="1" id="KW-0479">Metal-binding</keyword>
<dbReference type="Gene3D" id="3.20.20.140">
    <property type="entry name" value="Metal-dependent hydrolases"/>
    <property type="match status" value="1"/>
</dbReference>
<protein>
    <submittedName>
        <fullName evidence="2">Putative deoxyribonuclease YcfH</fullName>
    </submittedName>
</protein>